<evidence type="ECO:0000256" key="5">
    <source>
        <dbReference type="ARBA" id="ARBA00023274"/>
    </source>
</evidence>
<dbReference type="EMBL" id="KX284716">
    <property type="protein sequence ID" value="AOM65821.1"/>
    <property type="molecule type" value="Genomic_DNA"/>
</dbReference>
<evidence type="ECO:0000256" key="3">
    <source>
        <dbReference type="ARBA" id="ARBA00022884"/>
    </source>
</evidence>
<dbReference type="InterPro" id="IPR036796">
    <property type="entry name" value="Ribosomal_uL11_N_sf"/>
</dbReference>
<accession>A0A1C9CBR1</accession>
<dbReference type="PANTHER" id="PTHR11661:SF1">
    <property type="entry name" value="LARGE RIBOSOMAL SUBUNIT PROTEIN UL11M"/>
    <property type="match status" value="1"/>
</dbReference>
<evidence type="ECO:0000256" key="7">
    <source>
        <dbReference type="ARBA" id="ARBA00040104"/>
    </source>
</evidence>
<keyword evidence="2" id="KW-0699">rRNA-binding</keyword>
<dbReference type="Pfam" id="PF03946">
    <property type="entry name" value="Ribosomal_L11_N"/>
    <property type="match status" value="1"/>
</dbReference>
<dbReference type="FunFam" id="3.30.1550.10:FF:000005">
    <property type="entry name" value="50S ribosomal protein L11"/>
    <property type="match status" value="1"/>
</dbReference>
<dbReference type="SUPFAM" id="SSF46906">
    <property type="entry name" value="Ribosomal protein L11, C-terminal domain"/>
    <property type="match status" value="1"/>
</dbReference>
<dbReference type="HAMAP" id="MF_00736">
    <property type="entry name" value="Ribosomal_uL11"/>
    <property type="match status" value="1"/>
</dbReference>
<keyword evidence="5 8" id="KW-0687">Ribonucleoprotein</keyword>
<dbReference type="SUPFAM" id="SSF54747">
    <property type="entry name" value="Ribosomal L11/L12e N-terminal domain"/>
    <property type="match status" value="1"/>
</dbReference>
<dbReference type="InterPro" id="IPR020783">
    <property type="entry name" value="Ribosomal_uL11_C"/>
</dbReference>
<dbReference type="GO" id="GO:0015934">
    <property type="term" value="C:large ribosomal subunit"/>
    <property type="evidence" value="ECO:0007669"/>
    <property type="project" value="TreeGrafter"/>
</dbReference>
<dbReference type="InterPro" id="IPR020785">
    <property type="entry name" value="Ribosomal_uL11_CS"/>
</dbReference>
<dbReference type="InterPro" id="IPR006519">
    <property type="entry name" value="Ribosomal_uL11_bac-typ"/>
</dbReference>
<name>A0A1C9CBR1_9FLOR</name>
<protein>
    <recommendedName>
        <fullName evidence="7">Large ribosomal subunit protein uL11m</fullName>
    </recommendedName>
    <alternativeName>
        <fullName evidence="6">50S ribosomal protein L11, chloroplastic</fullName>
    </alternativeName>
</protein>
<dbReference type="GeneID" id="29073142"/>
<dbReference type="InterPro" id="IPR020784">
    <property type="entry name" value="Ribosomal_uL11_N"/>
</dbReference>
<dbReference type="GO" id="GO:0006412">
    <property type="term" value="P:translation"/>
    <property type="evidence" value="ECO:0007669"/>
    <property type="project" value="InterPro"/>
</dbReference>
<dbReference type="PANTHER" id="PTHR11661">
    <property type="entry name" value="60S RIBOSOMAL PROTEIN L12"/>
    <property type="match status" value="1"/>
</dbReference>
<sequence>MIKKIISIVKLALVAGQATPAPPIGPALGQHGVNIVKFCKEYNSQTIEKKGLVIPVDISIYEDKSFSLKLKTSPASILIIKAAEINKGSGQPNQKFVGTINNKKLQEIARTKLPDLNTKNVQQAIKIIMGTAKNMGVRIKDE</sequence>
<geneLocation type="plastid" evidence="12"/>
<dbReference type="Pfam" id="PF00298">
    <property type="entry name" value="Ribosomal_L11"/>
    <property type="match status" value="1"/>
</dbReference>
<evidence type="ECO:0000256" key="6">
    <source>
        <dbReference type="ARBA" id="ARBA00035540"/>
    </source>
</evidence>
<evidence type="ECO:0000313" key="12">
    <source>
        <dbReference type="EMBL" id="AOM65821.1"/>
    </source>
</evidence>
<dbReference type="SMART" id="SM00649">
    <property type="entry name" value="RL11"/>
    <property type="match status" value="1"/>
</dbReference>
<dbReference type="AlphaFoldDB" id="A0A1C9CBR1"/>
<evidence type="ECO:0000259" key="10">
    <source>
        <dbReference type="Pfam" id="PF00298"/>
    </source>
</evidence>
<dbReference type="NCBIfam" id="TIGR01632">
    <property type="entry name" value="L11_bact"/>
    <property type="match status" value="1"/>
</dbReference>
<dbReference type="FunFam" id="1.10.10.250:FF:000001">
    <property type="entry name" value="50S ribosomal protein L11"/>
    <property type="match status" value="1"/>
</dbReference>
<evidence type="ECO:0000256" key="4">
    <source>
        <dbReference type="ARBA" id="ARBA00022980"/>
    </source>
</evidence>
<gene>
    <name evidence="12" type="primary">rpl11</name>
    <name evidence="12" type="ORF">Apop_131</name>
</gene>
<dbReference type="Gene3D" id="1.10.10.250">
    <property type="entry name" value="Ribosomal protein L11, C-terminal domain"/>
    <property type="match status" value="1"/>
</dbReference>
<keyword evidence="12" id="KW-0934">Plastid</keyword>
<keyword evidence="4 8" id="KW-0689">Ribosomal protein</keyword>
<feature type="domain" description="Large ribosomal subunit protein uL11 C-terminal" evidence="10">
    <location>
        <begin position="71"/>
        <end position="139"/>
    </location>
</feature>
<dbReference type="GO" id="GO:0003735">
    <property type="term" value="F:structural constituent of ribosome"/>
    <property type="evidence" value="ECO:0007669"/>
    <property type="project" value="InterPro"/>
</dbReference>
<proteinExistence type="inferred from homology"/>
<organism evidence="12">
    <name type="scientific">Apophlaea sinclairii</name>
    <dbReference type="NCBI Taxonomy" id="212746"/>
    <lineage>
        <taxon>Eukaryota</taxon>
        <taxon>Rhodophyta</taxon>
        <taxon>Florideophyceae</taxon>
        <taxon>Hildenbrandiophycidae</taxon>
        <taxon>Hildenbrandiales</taxon>
        <taxon>Hildenbrandiaceae</taxon>
        <taxon>Apophlaea</taxon>
    </lineage>
</organism>
<dbReference type="RefSeq" id="YP_009296681.1">
    <property type="nucleotide sequence ID" value="NC_031172.1"/>
</dbReference>
<reference evidence="12" key="1">
    <citation type="journal article" date="2016" name="BMC Biol.">
        <title>Parallel evolution of highly conserved plastid genome architecture in red seaweeds and seed plants.</title>
        <authorList>
            <person name="Lee J."/>
            <person name="Cho C.H."/>
            <person name="Park S.I."/>
            <person name="Choi J.W."/>
            <person name="Song H.S."/>
            <person name="West J.A."/>
            <person name="Bhattacharya D."/>
            <person name="Yoon H.S."/>
        </authorList>
    </citation>
    <scope>NUCLEOTIDE SEQUENCE</scope>
</reference>
<keyword evidence="9" id="KW-0732">Signal</keyword>
<dbReference type="InterPro" id="IPR000911">
    <property type="entry name" value="Ribosomal_uL11"/>
</dbReference>
<evidence type="ECO:0000256" key="8">
    <source>
        <dbReference type="RuleBase" id="RU003978"/>
    </source>
</evidence>
<feature type="domain" description="Large ribosomal subunit protein uL11 N-terminal" evidence="11">
    <location>
        <begin position="9"/>
        <end position="66"/>
    </location>
</feature>
<evidence type="ECO:0000256" key="2">
    <source>
        <dbReference type="ARBA" id="ARBA00022730"/>
    </source>
</evidence>
<feature type="signal peptide" evidence="9">
    <location>
        <begin position="1"/>
        <end position="16"/>
    </location>
</feature>
<evidence type="ECO:0000256" key="9">
    <source>
        <dbReference type="SAM" id="SignalP"/>
    </source>
</evidence>
<dbReference type="PROSITE" id="PS00359">
    <property type="entry name" value="RIBOSOMAL_L11"/>
    <property type="match status" value="1"/>
</dbReference>
<feature type="chain" id="PRO_5008894052" description="Large ribosomal subunit protein uL11m" evidence="9">
    <location>
        <begin position="17"/>
        <end position="142"/>
    </location>
</feature>
<dbReference type="CDD" id="cd00349">
    <property type="entry name" value="Ribosomal_L11"/>
    <property type="match status" value="1"/>
</dbReference>
<comment type="similarity">
    <text evidence="1 8">Belongs to the universal ribosomal protein uL11 family.</text>
</comment>
<keyword evidence="3" id="KW-0694">RNA-binding</keyword>
<evidence type="ECO:0000256" key="1">
    <source>
        <dbReference type="ARBA" id="ARBA00010537"/>
    </source>
</evidence>
<dbReference type="InterPro" id="IPR036769">
    <property type="entry name" value="Ribosomal_uL11_C_sf"/>
</dbReference>
<dbReference type="Gene3D" id="3.30.1550.10">
    <property type="entry name" value="Ribosomal protein L11/L12, N-terminal domain"/>
    <property type="match status" value="1"/>
</dbReference>
<dbReference type="GO" id="GO:0070180">
    <property type="term" value="F:large ribosomal subunit rRNA binding"/>
    <property type="evidence" value="ECO:0007669"/>
    <property type="project" value="TreeGrafter"/>
</dbReference>
<evidence type="ECO:0000259" key="11">
    <source>
        <dbReference type="Pfam" id="PF03946"/>
    </source>
</evidence>